<protein>
    <recommendedName>
        <fullName evidence="8">tRNA-specific adenosine deaminase</fullName>
        <ecNumber evidence="8">3.5.4.33</ecNumber>
    </recommendedName>
</protein>
<dbReference type="HAMAP" id="MF_00972">
    <property type="entry name" value="tRNA_aden_deaminase"/>
    <property type="match status" value="1"/>
</dbReference>
<sequence>MTEHEKFMNAALKLARKAAAEGEVPVGCVVVRDGVIVGRGRNRRETKKDALGHAEIEAIHKACKKLGGWRLHQCDLYVTLEPCPMCTGAIINARIKTVYYGAPDLKAGSCGSVVNLFDLPYNHKPELVSGLMEQECTEELQKFFRQLRERKKLEKQLRKQAQMNDLNET</sequence>
<accession>A0A1Y4LES0</accession>
<dbReference type="PROSITE" id="PS00903">
    <property type="entry name" value="CYT_DCMP_DEAMINASES_1"/>
    <property type="match status" value="1"/>
</dbReference>
<comment type="cofactor">
    <cofactor evidence="8">
        <name>Zn(2+)</name>
        <dbReference type="ChEBI" id="CHEBI:29105"/>
    </cofactor>
    <text evidence="8">Binds 1 zinc ion per subunit.</text>
</comment>
<dbReference type="SUPFAM" id="SSF53927">
    <property type="entry name" value="Cytidine deaminase-like"/>
    <property type="match status" value="1"/>
</dbReference>
<dbReference type="RefSeq" id="WP_087370237.1">
    <property type="nucleotide sequence ID" value="NZ_JBKTCX010000122.1"/>
</dbReference>
<feature type="domain" description="CMP/dCMP-type deaminase" evidence="9">
    <location>
        <begin position="2"/>
        <end position="147"/>
    </location>
</feature>
<comment type="function">
    <text evidence="8">Catalyzes the deamination of adenosine to inosine at the wobble position 34 of tRNA(Arg2).</text>
</comment>
<dbReference type="InterPro" id="IPR002125">
    <property type="entry name" value="CMP_dCMP_dom"/>
</dbReference>
<feature type="active site" description="Proton donor" evidence="8">
    <location>
        <position position="55"/>
    </location>
</feature>
<evidence type="ECO:0000313" key="10">
    <source>
        <dbReference type="EMBL" id="OUP54009.1"/>
    </source>
</evidence>
<dbReference type="FunFam" id="3.40.140.10:FF:000005">
    <property type="entry name" value="tRNA-specific adenosine deaminase"/>
    <property type="match status" value="1"/>
</dbReference>
<dbReference type="InterPro" id="IPR028883">
    <property type="entry name" value="tRNA_aden_deaminase"/>
</dbReference>
<dbReference type="InterPro" id="IPR058535">
    <property type="entry name" value="MafB19-deam"/>
</dbReference>
<evidence type="ECO:0000256" key="8">
    <source>
        <dbReference type="HAMAP-Rule" id="MF_00972"/>
    </source>
</evidence>
<reference evidence="11" key="1">
    <citation type="submission" date="2017-04" db="EMBL/GenBank/DDBJ databases">
        <title>Function of individual gut microbiota members based on whole genome sequencing of pure cultures obtained from chicken caecum.</title>
        <authorList>
            <person name="Medvecky M."/>
            <person name="Cejkova D."/>
            <person name="Polansky O."/>
            <person name="Karasova D."/>
            <person name="Kubasova T."/>
            <person name="Cizek A."/>
            <person name="Rychlik I."/>
        </authorList>
    </citation>
    <scope>NUCLEOTIDE SEQUENCE [LARGE SCALE GENOMIC DNA]</scope>
    <source>
        <strain evidence="11">An180</strain>
    </source>
</reference>
<feature type="binding site" evidence="8">
    <location>
        <position position="83"/>
    </location>
    <ligand>
        <name>Zn(2+)</name>
        <dbReference type="ChEBI" id="CHEBI:29105"/>
        <note>catalytic</note>
    </ligand>
</feature>
<keyword evidence="3 8" id="KW-0819">tRNA processing</keyword>
<dbReference type="EMBL" id="NFKK01000002">
    <property type="protein sequence ID" value="OUP54009.1"/>
    <property type="molecule type" value="Genomic_DNA"/>
</dbReference>
<comment type="subunit">
    <text evidence="2 8">Homodimer.</text>
</comment>
<organism evidence="10 11">
    <name type="scientific">Butyricicoccus pullicaecorum</name>
    <dbReference type="NCBI Taxonomy" id="501571"/>
    <lineage>
        <taxon>Bacteria</taxon>
        <taxon>Bacillati</taxon>
        <taxon>Bacillota</taxon>
        <taxon>Clostridia</taxon>
        <taxon>Eubacteriales</taxon>
        <taxon>Butyricicoccaceae</taxon>
        <taxon>Butyricicoccus</taxon>
    </lineage>
</organism>
<dbReference type="InterPro" id="IPR016192">
    <property type="entry name" value="APOBEC/CMP_deaminase_Zn-bd"/>
</dbReference>
<keyword evidence="5 8" id="KW-0378">Hydrolase</keyword>
<feature type="binding site" evidence="8">
    <location>
        <position position="86"/>
    </location>
    <ligand>
        <name>Zn(2+)</name>
        <dbReference type="ChEBI" id="CHEBI:29105"/>
        <note>catalytic</note>
    </ligand>
</feature>
<dbReference type="PANTHER" id="PTHR11079">
    <property type="entry name" value="CYTOSINE DEAMINASE FAMILY MEMBER"/>
    <property type="match status" value="1"/>
</dbReference>
<dbReference type="InterPro" id="IPR016193">
    <property type="entry name" value="Cytidine_deaminase-like"/>
</dbReference>
<evidence type="ECO:0000256" key="1">
    <source>
        <dbReference type="ARBA" id="ARBA00010669"/>
    </source>
</evidence>
<dbReference type="PROSITE" id="PS51747">
    <property type="entry name" value="CYT_DCMP_DEAMINASES_2"/>
    <property type="match status" value="1"/>
</dbReference>
<dbReference type="GO" id="GO:0052717">
    <property type="term" value="F:tRNA-specific adenosine-34 deaminase activity"/>
    <property type="evidence" value="ECO:0007669"/>
    <property type="project" value="UniProtKB-UniRule"/>
</dbReference>
<dbReference type="EC" id="3.5.4.33" evidence="8"/>
<evidence type="ECO:0000256" key="4">
    <source>
        <dbReference type="ARBA" id="ARBA00022723"/>
    </source>
</evidence>
<gene>
    <name evidence="8" type="primary">tadA</name>
    <name evidence="10" type="ORF">B5F17_02025</name>
</gene>
<dbReference type="Pfam" id="PF14437">
    <property type="entry name" value="MafB19-deam"/>
    <property type="match status" value="1"/>
</dbReference>
<evidence type="ECO:0000256" key="5">
    <source>
        <dbReference type="ARBA" id="ARBA00022801"/>
    </source>
</evidence>
<evidence type="ECO:0000256" key="7">
    <source>
        <dbReference type="ARBA" id="ARBA00048045"/>
    </source>
</evidence>
<proteinExistence type="inferred from homology"/>
<evidence type="ECO:0000259" key="9">
    <source>
        <dbReference type="PROSITE" id="PS51747"/>
    </source>
</evidence>
<evidence type="ECO:0000256" key="2">
    <source>
        <dbReference type="ARBA" id="ARBA00011738"/>
    </source>
</evidence>
<dbReference type="NCBIfam" id="NF008113">
    <property type="entry name" value="PRK10860.1"/>
    <property type="match status" value="1"/>
</dbReference>
<dbReference type="Proteomes" id="UP000195897">
    <property type="component" value="Unassembled WGS sequence"/>
</dbReference>
<dbReference type="CDD" id="cd01285">
    <property type="entry name" value="nucleoside_deaminase"/>
    <property type="match status" value="1"/>
</dbReference>
<comment type="caution">
    <text evidence="10">The sequence shown here is derived from an EMBL/GenBank/DDBJ whole genome shotgun (WGS) entry which is preliminary data.</text>
</comment>
<name>A0A1Y4LES0_9FIRM</name>
<keyword evidence="6 8" id="KW-0862">Zinc</keyword>
<dbReference type="PANTHER" id="PTHR11079:SF202">
    <property type="entry name" value="TRNA-SPECIFIC ADENOSINE DEAMINASE"/>
    <property type="match status" value="1"/>
</dbReference>
<keyword evidence="4 8" id="KW-0479">Metal-binding</keyword>
<dbReference type="GO" id="GO:0002100">
    <property type="term" value="P:tRNA wobble adenosine to inosine editing"/>
    <property type="evidence" value="ECO:0007669"/>
    <property type="project" value="UniProtKB-UniRule"/>
</dbReference>
<dbReference type="AlphaFoldDB" id="A0A1Y4LES0"/>
<dbReference type="GO" id="GO:0008270">
    <property type="term" value="F:zinc ion binding"/>
    <property type="evidence" value="ECO:0007669"/>
    <property type="project" value="UniProtKB-UniRule"/>
</dbReference>
<dbReference type="Gene3D" id="3.40.140.10">
    <property type="entry name" value="Cytidine Deaminase, domain 2"/>
    <property type="match status" value="1"/>
</dbReference>
<feature type="binding site" evidence="8">
    <location>
        <position position="53"/>
    </location>
    <ligand>
        <name>Zn(2+)</name>
        <dbReference type="ChEBI" id="CHEBI:29105"/>
        <note>catalytic</note>
    </ligand>
</feature>
<evidence type="ECO:0000313" key="11">
    <source>
        <dbReference type="Proteomes" id="UP000195897"/>
    </source>
</evidence>
<comment type="catalytic activity">
    <reaction evidence="7 8">
        <text>adenosine(34) in tRNA + H2O + H(+) = inosine(34) in tRNA + NH4(+)</text>
        <dbReference type="Rhea" id="RHEA:43168"/>
        <dbReference type="Rhea" id="RHEA-COMP:10373"/>
        <dbReference type="Rhea" id="RHEA-COMP:10374"/>
        <dbReference type="ChEBI" id="CHEBI:15377"/>
        <dbReference type="ChEBI" id="CHEBI:15378"/>
        <dbReference type="ChEBI" id="CHEBI:28938"/>
        <dbReference type="ChEBI" id="CHEBI:74411"/>
        <dbReference type="ChEBI" id="CHEBI:82852"/>
        <dbReference type="EC" id="3.5.4.33"/>
    </reaction>
</comment>
<evidence type="ECO:0000256" key="3">
    <source>
        <dbReference type="ARBA" id="ARBA00022694"/>
    </source>
</evidence>
<comment type="similarity">
    <text evidence="1">Belongs to the cytidine and deoxycytidylate deaminase family. ADAT2 subfamily.</text>
</comment>
<evidence type="ECO:0000256" key="6">
    <source>
        <dbReference type="ARBA" id="ARBA00022833"/>
    </source>
</evidence>